<organism evidence="3 4">
    <name type="scientific">Terrimonas ginsenosidimutans</name>
    <dbReference type="NCBI Taxonomy" id="2908004"/>
    <lineage>
        <taxon>Bacteria</taxon>
        <taxon>Pseudomonadati</taxon>
        <taxon>Bacteroidota</taxon>
        <taxon>Chitinophagia</taxon>
        <taxon>Chitinophagales</taxon>
        <taxon>Chitinophagaceae</taxon>
        <taxon>Terrimonas</taxon>
    </lineage>
</organism>
<evidence type="ECO:0000256" key="1">
    <source>
        <dbReference type="ARBA" id="ARBA00022723"/>
    </source>
</evidence>
<dbReference type="SUPFAM" id="SSF51182">
    <property type="entry name" value="RmlC-like cupins"/>
    <property type="match status" value="1"/>
</dbReference>
<dbReference type="Pfam" id="PF07883">
    <property type="entry name" value="Cupin_2"/>
    <property type="match status" value="1"/>
</dbReference>
<dbReference type="InterPro" id="IPR014710">
    <property type="entry name" value="RmlC-like_jellyroll"/>
</dbReference>
<dbReference type="InterPro" id="IPR011051">
    <property type="entry name" value="RmlC_Cupin_sf"/>
</dbReference>
<dbReference type="Proteomes" id="UP001165367">
    <property type="component" value="Unassembled WGS sequence"/>
</dbReference>
<dbReference type="InterPro" id="IPR013096">
    <property type="entry name" value="Cupin_2"/>
</dbReference>
<feature type="domain" description="Cupin type-2" evidence="2">
    <location>
        <begin position="73"/>
        <end position="135"/>
    </location>
</feature>
<dbReference type="RefSeq" id="WP_237876853.1">
    <property type="nucleotide sequence ID" value="NZ_JAKLTR010000028.1"/>
</dbReference>
<dbReference type="InterPro" id="IPR051610">
    <property type="entry name" value="GPI/OXD"/>
</dbReference>
<proteinExistence type="predicted"/>
<evidence type="ECO:0000259" key="2">
    <source>
        <dbReference type="Pfam" id="PF07883"/>
    </source>
</evidence>
<keyword evidence="4" id="KW-1185">Reference proteome</keyword>
<accession>A0ABS9L0B7</accession>
<name>A0ABS9L0B7_9BACT</name>
<reference evidence="3" key="1">
    <citation type="submission" date="2022-01" db="EMBL/GenBank/DDBJ databases">
        <authorList>
            <person name="Jo J.-H."/>
            <person name="Im W.-T."/>
        </authorList>
    </citation>
    <scope>NUCLEOTIDE SEQUENCE</scope>
    <source>
        <strain evidence="3">NA20</strain>
    </source>
</reference>
<dbReference type="PANTHER" id="PTHR35848:SF6">
    <property type="entry name" value="CUPIN TYPE-2 DOMAIN-CONTAINING PROTEIN"/>
    <property type="match status" value="1"/>
</dbReference>
<comment type="caution">
    <text evidence="3">The sequence shown here is derived from an EMBL/GenBank/DDBJ whole genome shotgun (WGS) entry which is preliminary data.</text>
</comment>
<keyword evidence="1" id="KW-0479">Metal-binding</keyword>
<sequence length="141" mass="15626">MIKYILIAVLFFASGILASQVLQTRSTEPYILENEKDIPVKQAGPHNGGGETTGFNFFSKAKDFHLAFRKRILHPGSAIGYHLQKEDEIYYVLSGRGEMQMNGQSFEVKPGDAILTRPGSSHGLKQAGTDDLVIIINYILK</sequence>
<dbReference type="Gene3D" id="2.60.120.10">
    <property type="entry name" value="Jelly Rolls"/>
    <property type="match status" value="1"/>
</dbReference>
<evidence type="ECO:0000313" key="3">
    <source>
        <dbReference type="EMBL" id="MCG2617912.1"/>
    </source>
</evidence>
<dbReference type="PANTHER" id="PTHR35848">
    <property type="entry name" value="OXALATE-BINDING PROTEIN"/>
    <property type="match status" value="1"/>
</dbReference>
<evidence type="ECO:0000313" key="4">
    <source>
        <dbReference type="Proteomes" id="UP001165367"/>
    </source>
</evidence>
<dbReference type="EMBL" id="JAKLTR010000028">
    <property type="protein sequence ID" value="MCG2617912.1"/>
    <property type="molecule type" value="Genomic_DNA"/>
</dbReference>
<gene>
    <name evidence="3" type="ORF">LZZ85_26660</name>
</gene>
<protein>
    <submittedName>
        <fullName evidence="3">Cupin domain-containing protein</fullName>
    </submittedName>
</protein>